<evidence type="ECO:0000259" key="1">
    <source>
        <dbReference type="Pfam" id="PF22936"/>
    </source>
</evidence>
<dbReference type="EMBL" id="BMAV01013237">
    <property type="protein sequence ID" value="GFY60674.1"/>
    <property type="molecule type" value="Genomic_DNA"/>
</dbReference>
<dbReference type="Pfam" id="PF22936">
    <property type="entry name" value="Pol_BBD"/>
    <property type="match status" value="1"/>
</dbReference>
<feature type="domain" description="Retrovirus-related Pol polyprotein from transposon TNT 1-94-like beta-barrel" evidence="1">
    <location>
        <begin position="1"/>
        <end position="64"/>
    </location>
</feature>
<proteinExistence type="predicted"/>
<evidence type="ECO:0000313" key="2">
    <source>
        <dbReference type="EMBL" id="GFY60674.1"/>
    </source>
</evidence>
<accession>A0A8X6XXT9</accession>
<evidence type="ECO:0000313" key="3">
    <source>
        <dbReference type="Proteomes" id="UP000886998"/>
    </source>
</evidence>
<dbReference type="Proteomes" id="UP000886998">
    <property type="component" value="Unassembled WGS sequence"/>
</dbReference>
<name>A0A8X6XXT9_9ARAC</name>
<organism evidence="2 3">
    <name type="scientific">Trichonephila inaurata madagascariensis</name>
    <dbReference type="NCBI Taxonomy" id="2747483"/>
    <lineage>
        <taxon>Eukaryota</taxon>
        <taxon>Metazoa</taxon>
        <taxon>Ecdysozoa</taxon>
        <taxon>Arthropoda</taxon>
        <taxon>Chelicerata</taxon>
        <taxon>Arachnida</taxon>
        <taxon>Araneae</taxon>
        <taxon>Araneomorphae</taxon>
        <taxon>Entelegynae</taxon>
        <taxon>Araneoidea</taxon>
        <taxon>Nephilidae</taxon>
        <taxon>Trichonephila</taxon>
        <taxon>Trichonephila inaurata</taxon>
    </lineage>
</organism>
<gene>
    <name evidence="2" type="ORF">TNIN_3981</name>
</gene>
<dbReference type="AlphaFoldDB" id="A0A8X6XXT9"/>
<sequence>MFETFKSTKKGYISLANSIKCPVEGKGTVRLRFGSNDVLLKDVIYCSEIRDNLLSGRKLDKDGCTSVGKNGCIIVFNENDYKIITAKLYKGFYRCYPQNISRKAPKEKVLESIAKKGDAKELVERWDTAMFSIPQTRSMGSGGCQN</sequence>
<comment type="caution">
    <text evidence="2">The sequence shown here is derived from an EMBL/GenBank/DDBJ whole genome shotgun (WGS) entry which is preliminary data.</text>
</comment>
<keyword evidence="3" id="KW-1185">Reference proteome</keyword>
<protein>
    <recommendedName>
        <fullName evidence="1">Retrovirus-related Pol polyprotein from transposon TNT 1-94-like beta-barrel domain-containing protein</fullName>
    </recommendedName>
</protein>
<dbReference type="InterPro" id="IPR054722">
    <property type="entry name" value="PolX-like_BBD"/>
</dbReference>
<dbReference type="OrthoDB" id="8060515at2759"/>
<reference evidence="2" key="1">
    <citation type="submission" date="2020-08" db="EMBL/GenBank/DDBJ databases">
        <title>Multicomponent nature underlies the extraordinary mechanical properties of spider dragline silk.</title>
        <authorList>
            <person name="Kono N."/>
            <person name="Nakamura H."/>
            <person name="Mori M."/>
            <person name="Yoshida Y."/>
            <person name="Ohtoshi R."/>
            <person name="Malay A.D."/>
            <person name="Moran D.A.P."/>
            <person name="Tomita M."/>
            <person name="Numata K."/>
            <person name="Arakawa K."/>
        </authorList>
    </citation>
    <scope>NUCLEOTIDE SEQUENCE</scope>
</reference>